<evidence type="ECO:0008006" key="4">
    <source>
        <dbReference type="Google" id="ProtNLM"/>
    </source>
</evidence>
<accession>A0AAV4JHT7</accession>
<protein>
    <recommendedName>
        <fullName evidence="4">Secreted protein</fullName>
    </recommendedName>
</protein>
<dbReference type="EMBL" id="BMAT01013853">
    <property type="protein sequence ID" value="GFS21433.1"/>
    <property type="molecule type" value="Genomic_DNA"/>
</dbReference>
<evidence type="ECO:0000313" key="2">
    <source>
        <dbReference type="EMBL" id="GFS21433.1"/>
    </source>
</evidence>
<comment type="caution">
    <text evidence="2">The sequence shown here is derived from an EMBL/GenBank/DDBJ whole genome shotgun (WGS) entry which is preliminary data.</text>
</comment>
<sequence length="90" mass="10886">MKTVFKLVLQWWTPGHTHTYQTIAKQMDSQNKYQKYSEQPRRPTTSQTSTQIIKENDKENRINLWLRGMTGRIAYQHKKQDPVRQPQRKE</sequence>
<reference evidence="2 3" key="1">
    <citation type="journal article" date="2021" name="Elife">
        <title>Chloroplast acquisition without the gene transfer in kleptoplastic sea slugs, Plakobranchus ocellatus.</title>
        <authorList>
            <person name="Maeda T."/>
            <person name="Takahashi S."/>
            <person name="Yoshida T."/>
            <person name="Shimamura S."/>
            <person name="Takaki Y."/>
            <person name="Nagai Y."/>
            <person name="Toyoda A."/>
            <person name="Suzuki Y."/>
            <person name="Arimoto A."/>
            <person name="Ishii H."/>
            <person name="Satoh N."/>
            <person name="Nishiyama T."/>
            <person name="Hasebe M."/>
            <person name="Maruyama T."/>
            <person name="Minagawa J."/>
            <person name="Obokata J."/>
            <person name="Shigenobu S."/>
        </authorList>
    </citation>
    <scope>NUCLEOTIDE SEQUENCE [LARGE SCALE GENOMIC DNA]</scope>
</reference>
<dbReference type="Proteomes" id="UP000762676">
    <property type="component" value="Unassembled WGS sequence"/>
</dbReference>
<proteinExistence type="predicted"/>
<organism evidence="2 3">
    <name type="scientific">Elysia marginata</name>
    <dbReference type="NCBI Taxonomy" id="1093978"/>
    <lineage>
        <taxon>Eukaryota</taxon>
        <taxon>Metazoa</taxon>
        <taxon>Spiralia</taxon>
        <taxon>Lophotrochozoa</taxon>
        <taxon>Mollusca</taxon>
        <taxon>Gastropoda</taxon>
        <taxon>Heterobranchia</taxon>
        <taxon>Euthyneura</taxon>
        <taxon>Panpulmonata</taxon>
        <taxon>Sacoglossa</taxon>
        <taxon>Placobranchoidea</taxon>
        <taxon>Plakobranchidae</taxon>
        <taxon>Elysia</taxon>
    </lineage>
</organism>
<keyword evidence="3" id="KW-1185">Reference proteome</keyword>
<dbReference type="AlphaFoldDB" id="A0AAV4JHT7"/>
<feature type="region of interest" description="Disordered" evidence="1">
    <location>
        <begin position="31"/>
        <end position="51"/>
    </location>
</feature>
<name>A0AAV4JHT7_9GAST</name>
<evidence type="ECO:0000256" key="1">
    <source>
        <dbReference type="SAM" id="MobiDB-lite"/>
    </source>
</evidence>
<gene>
    <name evidence="2" type="ORF">ElyMa_006924500</name>
</gene>
<evidence type="ECO:0000313" key="3">
    <source>
        <dbReference type="Proteomes" id="UP000762676"/>
    </source>
</evidence>